<dbReference type="SUPFAM" id="SSF47384">
    <property type="entry name" value="Homodimeric domain of signal transducing histidine kinase"/>
    <property type="match status" value="1"/>
</dbReference>
<feature type="transmembrane region" description="Helical" evidence="15">
    <location>
        <begin position="179"/>
        <end position="197"/>
    </location>
</feature>
<keyword evidence="7 15" id="KW-0812">Transmembrane</keyword>
<dbReference type="InterPro" id="IPR004358">
    <property type="entry name" value="Sig_transdc_His_kin-like_C"/>
</dbReference>
<dbReference type="CDD" id="cd00082">
    <property type="entry name" value="HisKA"/>
    <property type="match status" value="1"/>
</dbReference>
<dbReference type="InterPro" id="IPR003661">
    <property type="entry name" value="HisK_dim/P_dom"/>
</dbReference>
<keyword evidence="4" id="KW-1003">Cell membrane</keyword>
<dbReference type="InterPro" id="IPR003594">
    <property type="entry name" value="HATPase_dom"/>
</dbReference>
<gene>
    <name evidence="17" type="ORF">SAMN04487767_11762</name>
</gene>
<evidence type="ECO:0000256" key="11">
    <source>
        <dbReference type="ARBA" id="ARBA00022969"/>
    </source>
</evidence>
<organism evidence="17 18">
    <name type="scientific">Bacillus wiedmannii</name>
    <dbReference type="NCBI Taxonomy" id="1890302"/>
    <lineage>
        <taxon>Bacteria</taxon>
        <taxon>Bacillati</taxon>
        <taxon>Bacillota</taxon>
        <taxon>Bacilli</taxon>
        <taxon>Bacillales</taxon>
        <taxon>Bacillaceae</taxon>
        <taxon>Bacillus</taxon>
        <taxon>Bacillus cereus group</taxon>
    </lineage>
</organism>
<evidence type="ECO:0000256" key="5">
    <source>
        <dbReference type="ARBA" id="ARBA00022553"/>
    </source>
</evidence>
<evidence type="ECO:0000256" key="15">
    <source>
        <dbReference type="SAM" id="Phobius"/>
    </source>
</evidence>
<dbReference type="PANTHER" id="PTHR43065:SF46">
    <property type="entry name" value="C4-DICARBOXYLATE TRANSPORT SENSOR PROTEIN DCTB"/>
    <property type="match status" value="1"/>
</dbReference>
<feature type="transmembrane region" description="Helical" evidence="15">
    <location>
        <begin position="20"/>
        <end position="40"/>
    </location>
</feature>
<keyword evidence="11" id="KW-0749">Sporulation</keyword>
<evidence type="ECO:0000313" key="18">
    <source>
        <dbReference type="Proteomes" id="UP000183507"/>
    </source>
</evidence>
<evidence type="ECO:0000256" key="3">
    <source>
        <dbReference type="ARBA" id="ARBA00012438"/>
    </source>
</evidence>
<keyword evidence="9 17" id="KW-0418">Kinase</keyword>
<dbReference type="InterPro" id="IPR036097">
    <property type="entry name" value="HisK_dim/P_sf"/>
</dbReference>
<dbReference type="Pfam" id="PF07694">
    <property type="entry name" value="5TM-5TMR_LYT"/>
    <property type="match status" value="1"/>
</dbReference>
<dbReference type="InterPro" id="IPR036890">
    <property type="entry name" value="HATPase_C_sf"/>
</dbReference>
<dbReference type="AlphaFoldDB" id="A0A1G7B9U7"/>
<evidence type="ECO:0000256" key="9">
    <source>
        <dbReference type="ARBA" id="ARBA00022777"/>
    </source>
</evidence>
<dbReference type="Proteomes" id="UP000183507">
    <property type="component" value="Unassembled WGS sequence"/>
</dbReference>
<dbReference type="GO" id="GO:0071555">
    <property type="term" value="P:cell wall organization"/>
    <property type="evidence" value="ECO:0007669"/>
    <property type="project" value="InterPro"/>
</dbReference>
<dbReference type="PROSITE" id="PS50109">
    <property type="entry name" value="HIS_KIN"/>
    <property type="match status" value="1"/>
</dbReference>
<evidence type="ECO:0000259" key="16">
    <source>
        <dbReference type="PROSITE" id="PS50109"/>
    </source>
</evidence>
<evidence type="ECO:0000256" key="14">
    <source>
        <dbReference type="ARBA" id="ARBA00023136"/>
    </source>
</evidence>
<keyword evidence="8" id="KW-0547">Nucleotide-binding</keyword>
<keyword evidence="10" id="KW-0067">ATP-binding</keyword>
<dbReference type="Gene3D" id="3.30.565.10">
    <property type="entry name" value="Histidine kinase-like ATPase, C-terminal domain"/>
    <property type="match status" value="1"/>
</dbReference>
<dbReference type="GO" id="GO:0000155">
    <property type="term" value="F:phosphorelay sensor kinase activity"/>
    <property type="evidence" value="ECO:0007669"/>
    <property type="project" value="InterPro"/>
</dbReference>
<dbReference type="EMBL" id="FMZR01000017">
    <property type="protein sequence ID" value="SDE23657.1"/>
    <property type="molecule type" value="Genomic_DNA"/>
</dbReference>
<proteinExistence type="predicted"/>
<evidence type="ECO:0000256" key="13">
    <source>
        <dbReference type="ARBA" id="ARBA00023012"/>
    </source>
</evidence>
<evidence type="ECO:0000256" key="2">
    <source>
        <dbReference type="ARBA" id="ARBA00004651"/>
    </source>
</evidence>
<feature type="domain" description="Histidine kinase" evidence="16">
    <location>
        <begin position="225"/>
        <end position="432"/>
    </location>
</feature>
<name>A0A1G7B9U7_9BACI</name>
<feature type="transmembrane region" description="Helical" evidence="15">
    <location>
        <begin position="147"/>
        <end position="167"/>
    </location>
</feature>
<comment type="catalytic activity">
    <reaction evidence="1">
        <text>ATP + protein L-histidine = ADP + protein N-phospho-L-histidine.</text>
        <dbReference type="EC" id="2.7.13.3"/>
    </reaction>
</comment>
<dbReference type="SUPFAM" id="SSF55874">
    <property type="entry name" value="ATPase domain of HSP90 chaperone/DNA topoisomerase II/histidine kinase"/>
    <property type="match status" value="1"/>
</dbReference>
<evidence type="ECO:0000256" key="8">
    <source>
        <dbReference type="ARBA" id="ARBA00022741"/>
    </source>
</evidence>
<protein>
    <recommendedName>
        <fullName evidence="3">histidine kinase</fullName>
        <ecNumber evidence="3">2.7.13.3</ecNumber>
    </recommendedName>
</protein>
<evidence type="ECO:0000256" key="12">
    <source>
        <dbReference type="ARBA" id="ARBA00022989"/>
    </source>
</evidence>
<sequence length="434" mass="49049">MMNLMREEKRGGTPLKPFIIYLFLNILFILVTMLVYHLFWNQKGKRSPKLNSAIFIVLCCLVTILCITFAAKTNYGFQFDMRHIVLIVGTLTGGPIAGGSILVVLNIYRFLLGGIGVFPSVIGSILLFIVLLFTYKFFNRTSNRIKIALAIIYSLTYGFSWIPFFLSKVTNKADYIPHIIVYELCTILGTILILYLLHILQTQVRLQNELMNAEKFHLIGEMAASISHEIRNPLTSTKGFLQLLQSDTCTEQERKLYIDIAINGIEQANHVLTDYLTFAKPSIEKEQRLQLEEELLHALSLITPLANLANVRTHYIKQSTSFFIAGEKQKLNQCLLNILKNCIEAMPKGGDLYFTLVPDHKHIQLYIKDTGIGMDTEQVKRLGSPFYSTKEKGTGLGMMVVFSVVQAMNGKIDIISEKGTGTTFLLTFPLIQKT</sequence>
<dbReference type="GO" id="GO:0005886">
    <property type="term" value="C:plasma membrane"/>
    <property type="evidence" value="ECO:0007669"/>
    <property type="project" value="UniProtKB-SubCell"/>
</dbReference>
<evidence type="ECO:0000256" key="1">
    <source>
        <dbReference type="ARBA" id="ARBA00000085"/>
    </source>
</evidence>
<dbReference type="InterPro" id="IPR011620">
    <property type="entry name" value="Sig_transdc_His_kinase_LytS_TM"/>
</dbReference>
<dbReference type="PRINTS" id="PR00344">
    <property type="entry name" value="BCTRLSENSOR"/>
</dbReference>
<keyword evidence="6" id="KW-0808">Transferase</keyword>
<evidence type="ECO:0000256" key="10">
    <source>
        <dbReference type="ARBA" id="ARBA00022840"/>
    </source>
</evidence>
<keyword evidence="5" id="KW-0597">Phosphoprotein</keyword>
<dbReference type="Pfam" id="PF02518">
    <property type="entry name" value="HATPase_c"/>
    <property type="match status" value="1"/>
</dbReference>
<dbReference type="SMART" id="SM00388">
    <property type="entry name" value="HisKA"/>
    <property type="match status" value="1"/>
</dbReference>
<feature type="transmembrane region" description="Helical" evidence="15">
    <location>
        <begin position="52"/>
        <end position="71"/>
    </location>
</feature>
<evidence type="ECO:0000256" key="6">
    <source>
        <dbReference type="ARBA" id="ARBA00022679"/>
    </source>
</evidence>
<keyword evidence="12 15" id="KW-1133">Transmembrane helix</keyword>
<dbReference type="GO" id="GO:0030435">
    <property type="term" value="P:sporulation resulting in formation of a cellular spore"/>
    <property type="evidence" value="ECO:0007669"/>
    <property type="project" value="UniProtKB-KW"/>
</dbReference>
<evidence type="ECO:0000256" key="7">
    <source>
        <dbReference type="ARBA" id="ARBA00022692"/>
    </source>
</evidence>
<keyword evidence="14 15" id="KW-0472">Membrane</keyword>
<keyword evidence="13" id="KW-0902">Two-component regulatory system</keyword>
<comment type="subcellular location">
    <subcellularLocation>
        <location evidence="2">Cell membrane</location>
        <topology evidence="2">Multi-pass membrane protein</topology>
    </subcellularLocation>
</comment>
<dbReference type="InterPro" id="IPR005467">
    <property type="entry name" value="His_kinase_dom"/>
</dbReference>
<dbReference type="Pfam" id="PF00512">
    <property type="entry name" value="HisKA"/>
    <property type="match status" value="1"/>
</dbReference>
<evidence type="ECO:0000313" key="17">
    <source>
        <dbReference type="EMBL" id="SDE23657.1"/>
    </source>
</evidence>
<dbReference type="SMART" id="SM00387">
    <property type="entry name" value="HATPase_c"/>
    <property type="match status" value="1"/>
</dbReference>
<feature type="transmembrane region" description="Helical" evidence="15">
    <location>
        <begin position="111"/>
        <end position="135"/>
    </location>
</feature>
<dbReference type="Gene3D" id="1.10.287.130">
    <property type="match status" value="1"/>
</dbReference>
<dbReference type="GO" id="GO:0005524">
    <property type="term" value="F:ATP binding"/>
    <property type="evidence" value="ECO:0007669"/>
    <property type="project" value="UniProtKB-KW"/>
</dbReference>
<dbReference type="EC" id="2.7.13.3" evidence="3"/>
<evidence type="ECO:0000256" key="4">
    <source>
        <dbReference type="ARBA" id="ARBA00022475"/>
    </source>
</evidence>
<dbReference type="FunFam" id="1.10.287.130:FF:000040">
    <property type="entry name" value="PAS domain-containing sensor histidine kinase"/>
    <property type="match status" value="1"/>
</dbReference>
<feature type="transmembrane region" description="Helical" evidence="15">
    <location>
        <begin position="83"/>
        <end position="105"/>
    </location>
</feature>
<accession>A0A1G7B9U7</accession>
<reference evidence="18" key="1">
    <citation type="submission" date="2016-10" db="EMBL/GenBank/DDBJ databases">
        <authorList>
            <person name="Varghese N."/>
        </authorList>
    </citation>
    <scope>NUCLEOTIDE SEQUENCE [LARGE SCALE GENOMIC DNA]</scope>
    <source>
        <strain evidence="18">KPR-7A</strain>
    </source>
</reference>
<dbReference type="PANTHER" id="PTHR43065">
    <property type="entry name" value="SENSOR HISTIDINE KINASE"/>
    <property type="match status" value="1"/>
</dbReference>